<feature type="domain" description="HTH lacI-type" evidence="5">
    <location>
        <begin position="3"/>
        <end position="57"/>
    </location>
</feature>
<comment type="caution">
    <text evidence="6">The sequence shown here is derived from an EMBL/GenBank/DDBJ whole genome shotgun (WGS) entry which is preliminary data.</text>
</comment>
<evidence type="ECO:0000256" key="2">
    <source>
        <dbReference type="ARBA" id="ARBA00023015"/>
    </source>
</evidence>
<dbReference type="InterPro" id="IPR000843">
    <property type="entry name" value="HTH_LacI"/>
</dbReference>
<evidence type="ECO:0000256" key="4">
    <source>
        <dbReference type="ARBA" id="ARBA00023163"/>
    </source>
</evidence>
<dbReference type="Pfam" id="PF00356">
    <property type="entry name" value="LacI"/>
    <property type="match status" value="1"/>
</dbReference>
<dbReference type="EMBL" id="BMOY01000055">
    <property type="protein sequence ID" value="GGJ13481.1"/>
    <property type="molecule type" value="Genomic_DNA"/>
</dbReference>
<dbReference type="GO" id="GO:0003700">
    <property type="term" value="F:DNA-binding transcription factor activity"/>
    <property type="evidence" value="ECO:0007669"/>
    <property type="project" value="TreeGrafter"/>
</dbReference>
<proteinExistence type="predicted"/>
<keyword evidence="7" id="KW-1185">Reference proteome</keyword>
<dbReference type="CDD" id="cd01392">
    <property type="entry name" value="HTH_LacI"/>
    <property type="match status" value="1"/>
</dbReference>
<keyword evidence="4" id="KW-0804">Transcription</keyword>
<dbReference type="Pfam" id="PF00532">
    <property type="entry name" value="Peripla_BP_1"/>
    <property type="match status" value="1"/>
</dbReference>
<accession>A0A917NNC4</accession>
<dbReference type="Proteomes" id="UP000637695">
    <property type="component" value="Unassembled WGS sequence"/>
</dbReference>
<reference evidence="6" key="2">
    <citation type="submission" date="2020-09" db="EMBL/GenBank/DDBJ databases">
        <authorList>
            <person name="Sun Q."/>
            <person name="Ohkuma M."/>
        </authorList>
    </citation>
    <scope>NUCLEOTIDE SEQUENCE</scope>
    <source>
        <strain evidence="6">JCM 18487</strain>
    </source>
</reference>
<evidence type="ECO:0000256" key="1">
    <source>
        <dbReference type="ARBA" id="ARBA00022491"/>
    </source>
</evidence>
<organism evidence="6 7">
    <name type="scientific">Alicyclobacillus cellulosilyticus</name>
    <dbReference type="NCBI Taxonomy" id="1003997"/>
    <lineage>
        <taxon>Bacteria</taxon>
        <taxon>Bacillati</taxon>
        <taxon>Bacillota</taxon>
        <taxon>Bacilli</taxon>
        <taxon>Bacillales</taxon>
        <taxon>Alicyclobacillaceae</taxon>
        <taxon>Alicyclobacillus</taxon>
    </lineage>
</organism>
<protein>
    <submittedName>
        <fullName evidence="6">LacI family transcriptional regulator</fullName>
    </submittedName>
</protein>
<evidence type="ECO:0000256" key="3">
    <source>
        <dbReference type="ARBA" id="ARBA00023125"/>
    </source>
</evidence>
<evidence type="ECO:0000313" key="7">
    <source>
        <dbReference type="Proteomes" id="UP000637695"/>
    </source>
</evidence>
<dbReference type="InterPro" id="IPR010982">
    <property type="entry name" value="Lambda_DNA-bd_dom_sf"/>
</dbReference>
<dbReference type="PANTHER" id="PTHR30146">
    <property type="entry name" value="LACI-RELATED TRANSCRIPTIONAL REPRESSOR"/>
    <property type="match status" value="1"/>
</dbReference>
<dbReference type="Gene3D" id="3.40.50.2300">
    <property type="match status" value="2"/>
</dbReference>
<dbReference type="RefSeq" id="WP_188883344.1">
    <property type="nucleotide sequence ID" value="NZ_BMOY01000055.1"/>
</dbReference>
<dbReference type="SUPFAM" id="SSF47413">
    <property type="entry name" value="lambda repressor-like DNA-binding domains"/>
    <property type="match status" value="1"/>
</dbReference>
<dbReference type="PROSITE" id="PS50932">
    <property type="entry name" value="HTH_LACI_2"/>
    <property type="match status" value="1"/>
</dbReference>
<dbReference type="PROSITE" id="PS00356">
    <property type="entry name" value="HTH_LACI_1"/>
    <property type="match status" value="1"/>
</dbReference>
<dbReference type="CDD" id="cd06267">
    <property type="entry name" value="PBP1_LacI_sugar_binding-like"/>
    <property type="match status" value="1"/>
</dbReference>
<dbReference type="GO" id="GO:0000976">
    <property type="term" value="F:transcription cis-regulatory region binding"/>
    <property type="evidence" value="ECO:0007669"/>
    <property type="project" value="TreeGrafter"/>
</dbReference>
<name>A0A917NNC4_9BACL</name>
<dbReference type="SUPFAM" id="SSF53822">
    <property type="entry name" value="Periplasmic binding protein-like I"/>
    <property type="match status" value="1"/>
</dbReference>
<keyword evidence="1" id="KW-0678">Repressor</keyword>
<dbReference type="PANTHER" id="PTHR30146:SF148">
    <property type="entry name" value="HTH-TYPE TRANSCRIPTIONAL REPRESSOR PURR-RELATED"/>
    <property type="match status" value="1"/>
</dbReference>
<dbReference type="InterPro" id="IPR001761">
    <property type="entry name" value="Peripla_BP/Lac1_sug-bd_dom"/>
</dbReference>
<evidence type="ECO:0000259" key="5">
    <source>
        <dbReference type="PROSITE" id="PS50932"/>
    </source>
</evidence>
<keyword evidence="3" id="KW-0238">DNA-binding</keyword>
<reference evidence="6" key="1">
    <citation type="journal article" date="2014" name="Int. J. Syst. Evol. Microbiol.">
        <title>Complete genome sequence of Corynebacterium casei LMG S-19264T (=DSM 44701T), isolated from a smear-ripened cheese.</title>
        <authorList>
            <consortium name="US DOE Joint Genome Institute (JGI-PGF)"/>
            <person name="Walter F."/>
            <person name="Albersmeier A."/>
            <person name="Kalinowski J."/>
            <person name="Ruckert C."/>
        </authorList>
    </citation>
    <scope>NUCLEOTIDE SEQUENCE</scope>
    <source>
        <strain evidence="6">JCM 18487</strain>
    </source>
</reference>
<dbReference type="AlphaFoldDB" id="A0A917NNC4"/>
<keyword evidence="2" id="KW-0805">Transcription regulation</keyword>
<evidence type="ECO:0000313" key="6">
    <source>
        <dbReference type="EMBL" id="GGJ13481.1"/>
    </source>
</evidence>
<dbReference type="InterPro" id="IPR028082">
    <property type="entry name" value="Peripla_BP_I"/>
</dbReference>
<dbReference type="Gene3D" id="1.10.260.40">
    <property type="entry name" value="lambda repressor-like DNA-binding domains"/>
    <property type="match status" value="1"/>
</dbReference>
<sequence length="341" mass="38230">MKPTIKDVAERAKVSPSTVSRVLTGVGYVSAATKEKVLKAVDELGYNPNGVARSLKRAKTQTIGVIVPDISNPYFVRVVRSIENCVSKSDYNLLLCSTDDNASKEETFLRILRERRIDGLIFAPSRLELGSALKPFLDANIPVVLVDRTITDVEVDTVVEEGEQSSYRLVQSLIEMGHERIAIVNSKPYISTSIERQRGYERAMLDAGIPIRPQYIQHGRFDQETGYLCGKRLFTLKDDRPTAIFATNNSILYGLMLAARELLIRIPEDISLVSFGDLEYSELIFPRVTAILQHPDRVGTTAAEVLLARLNHTHVEEVQKTRRIVLPTDFRCGTSVRNLRD</sequence>
<dbReference type="SMART" id="SM00354">
    <property type="entry name" value="HTH_LACI"/>
    <property type="match status" value="1"/>
</dbReference>
<gene>
    <name evidence="6" type="ORF">GCM10010885_23460</name>
</gene>